<dbReference type="InterPro" id="IPR011013">
    <property type="entry name" value="Gal_mutarotase_sf_dom"/>
</dbReference>
<dbReference type="Ensembl" id="ENSHHUT00000080907.1">
    <property type="protein sequence ID" value="ENSHHUP00000078375.1"/>
    <property type="gene ID" value="ENSHHUG00000045678.1"/>
</dbReference>
<dbReference type="SUPFAM" id="SSF74650">
    <property type="entry name" value="Galactose mutarotase-like"/>
    <property type="match status" value="1"/>
</dbReference>
<name>A0A4W5QWY0_9TELE</name>
<dbReference type="Gene3D" id="2.60.40.1760">
    <property type="entry name" value="glycosyl hydrolase (family 31)"/>
    <property type="match status" value="1"/>
</dbReference>
<dbReference type="GO" id="GO:0004558">
    <property type="term" value="F:alpha-1,4-glucosidase activity"/>
    <property type="evidence" value="ECO:0007669"/>
    <property type="project" value="TreeGrafter"/>
</dbReference>
<evidence type="ECO:0000313" key="1">
    <source>
        <dbReference type="Ensembl" id="ENSHHUP00000078375.1"/>
    </source>
</evidence>
<reference evidence="1" key="3">
    <citation type="submission" date="2025-09" db="UniProtKB">
        <authorList>
            <consortium name="Ensembl"/>
        </authorList>
    </citation>
    <scope>IDENTIFICATION</scope>
</reference>
<keyword evidence="2" id="KW-1185">Reference proteome</keyword>
<dbReference type="GO" id="GO:0030246">
    <property type="term" value="F:carbohydrate binding"/>
    <property type="evidence" value="ECO:0007669"/>
    <property type="project" value="InterPro"/>
</dbReference>
<reference evidence="2" key="1">
    <citation type="submission" date="2018-06" db="EMBL/GenBank/DDBJ databases">
        <title>Genome assembly of Danube salmon.</title>
        <authorList>
            <person name="Macqueen D.J."/>
            <person name="Gundappa M.K."/>
        </authorList>
    </citation>
    <scope>NUCLEOTIDE SEQUENCE [LARGE SCALE GENOMIC DNA]</scope>
</reference>
<protein>
    <submittedName>
        <fullName evidence="1">Alpha glucosidase</fullName>
    </submittedName>
</protein>
<dbReference type="CDD" id="cd14752">
    <property type="entry name" value="GH31_N"/>
    <property type="match status" value="1"/>
</dbReference>
<dbReference type="GO" id="GO:0005765">
    <property type="term" value="C:lysosomal membrane"/>
    <property type="evidence" value="ECO:0007669"/>
    <property type="project" value="TreeGrafter"/>
</dbReference>
<dbReference type="PANTHER" id="PTHR22762:SF92">
    <property type="entry name" value="LYSOSOMAL ALPHA-GLUCOSIDASE"/>
    <property type="match status" value="1"/>
</dbReference>
<accession>A0A4W5QWY0</accession>
<evidence type="ECO:0000313" key="2">
    <source>
        <dbReference type="Proteomes" id="UP000314982"/>
    </source>
</evidence>
<dbReference type="GO" id="GO:0005980">
    <property type="term" value="P:glycogen catabolic process"/>
    <property type="evidence" value="ECO:0007669"/>
    <property type="project" value="TreeGrafter"/>
</dbReference>
<proteinExistence type="predicted"/>
<dbReference type="GeneTree" id="ENSGT00940000159355"/>
<sequence length="130" mass="14547">MQGDANLYGSHPFYMVQEGDGQAHGVFLLNSNAMEVVLQPSPALTWVALGGILDLYIFLGPDPQSVVRQYLQVIASMLWSLVLLSPRSVRTLLLRNADILPPMDACTSLYKHHLDTARQTYVFEKIRDLC</sequence>
<organism evidence="1 2">
    <name type="scientific">Hucho hucho</name>
    <name type="common">huchen</name>
    <dbReference type="NCBI Taxonomy" id="62062"/>
    <lineage>
        <taxon>Eukaryota</taxon>
        <taxon>Metazoa</taxon>
        <taxon>Chordata</taxon>
        <taxon>Craniata</taxon>
        <taxon>Vertebrata</taxon>
        <taxon>Euteleostomi</taxon>
        <taxon>Actinopterygii</taxon>
        <taxon>Neopterygii</taxon>
        <taxon>Teleostei</taxon>
        <taxon>Protacanthopterygii</taxon>
        <taxon>Salmoniformes</taxon>
        <taxon>Salmonidae</taxon>
        <taxon>Salmoninae</taxon>
        <taxon>Hucho</taxon>
    </lineage>
</organism>
<dbReference type="Proteomes" id="UP000314982">
    <property type="component" value="Unassembled WGS sequence"/>
</dbReference>
<dbReference type="AlphaFoldDB" id="A0A4W5QWY0"/>
<reference evidence="1" key="2">
    <citation type="submission" date="2025-08" db="UniProtKB">
        <authorList>
            <consortium name="Ensembl"/>
        </authorList>
    </citation>
    <scope>IDENTIFICATION</scope>
</reference>
<dbReference type="GO" id="GO:0007040">
    <property type="term" value="P:lysosome organization"/>
    <property type="evidence" value="ECO:0007669"/>
    <property type="project" value="TreeGrafter"/>
</dbReference>
<dbReference type="PANTHER" id="PTHR22762">
    <property type="entry name" value="ALPHA-GLUCOSIDASE"/>
    <property type="match status" value="1"/>
</dbReference>